<organism evidence="1 2">
    <name type="scientific">Nonomuraea monospora</name>
    <dbReference type="NCBI Taxonomy" id="568818"/>
    <lineage>
        <taxon>Bacteria</taxon>
        <taxon>Bacillati</taxon>
        <taxon>Actinomycetota</taxon>
        <taxon>Actinomycetes</taxon>
        <taxon>Streptosporangiales</taxon>
        <taxon>Streptosporangiaceae</taxon>
        <taxon>Nonomuraea</taxon>
    </lineage>
</organism>
<accession>A0ABN3CRW5</accession>
<gene>
    <name evidence="1" type="ORF">GCM10009850_074000</name>
</gene>
<evidence type="ECO:0000313" key="2">
    <source>
        <dbReference type="Proteomes" id="UP001499843"/>
    </source>
</evidence>
<name>A0ABN3CRW5_9ACTN</name>
<dbReference type="EMBL" id="BAAAQX010000023">
    <property type="protein sequence ID" value="GAA2211939.1"/>
    <property type="molecule type" value="Genomic_DNA"/>
</dbReference>
<reference evidence="1 2" key="1">
    <citation type="journal article" date="2019" name="Int. J. Syst. Evol. Microbiol.">
        <title>The Global Catalogue of Microorganisms (GCM) 10K type strain sequencing project: providing services to taxonomists for standard genome sequencing and annotation.</title>
        <authorList>
            <consortium name="The Broad Institute Genomics Platform"/>
            <consortium name="The Broad Institute Genome Sequencing Center for Infectious Disease"/>
            <person name="Wu L."/>
            <person name="Ma J."/>
        </authorList>
    </citation>
    <scope>NUCLEOTIDE SEQUENCE [LARGE SCALE GENOMIC DNA]</scope>
    <source>
        <strain evidence="1 2">JCM 16114</strain>
    </source>
</reference>
<protein>
    <recommendedName>
        <fullName evidence="3">Transposase</fullName>
    </recommendedName>
</protein>
<sequence>MHGHLPPHESFGRLEIASQTVLTCTRTVNGKPTPTLKQQLEARNYRFGNETFMTEGCPHDRLARRTGRSVL</sequence>
<dbReference type="Proteomes" id="UP001499843">
    <property type="component" value="Unassembled WGS sequence"/>
</dbReference>
<proteinExistence type="predicted"/>
<evidence type="ECO:0008006" key="3">
    <source>
        <dbReference type="Google" id="ProtNLM"/>
    </source>
</evidence>
<comment type="caution">
    <text evidence="1">The sequence shown here is derived from an EMBL/GenBank/DDBJ whole genome shotgun (WGS) entry which is preliminary data.</text>
</comment>
<evidence type="ECO:0000313" key="1">
    <source>
        <dbReference type="EMBL" id="GAA2211939.1"/>
    </source>
</evidence>
<keyword evidence="2" id="KW-1185">Reference proteome</keyword>